<dbReference type="EC" id="2.7.13.3" evidence="3"/>
<dbReference type="Gene3D" id="6.10.340.10">
    <property type="match status" value="1"/>
</dbReference>
<gene>
    <name evidence="15" type="ordered locus">Bcell_3054</name>
</gene>
<evidence type="ECO:0000256" key="2">
    <source>
        <dbReference type="ARBA" id="ARBA00004651"/>
    </source>
</evidence>
<dbReference type="GO" id="GO:0016036">
    <property type="term" value="P:cellular response to phosphate starvation"/>
    <property type="evidence" value="ECO:0007669"/>
    <property type="project" value="TreeGrafter"/>
</dbReference>
<evidence type="ECO:0000259" key="14">
    <source>
        <dbReference type="PROSITE" id="PS50885"/>
    </source>
</evidence>
<sequence>MFRTLYSKLLTFFLILSLGGILLVGVAIYFGVQETFQEYLINKREGQIKQVVMELENTYELEGDITVEPLWMMLHHYGFQEQLFFHVFNRNGELIIDTAQMNNGMGQHMMSSPPMGSVNIESDIFDYIEHPLVVNGEQIGVVKAFFPSAFLQGDVDFLTQFNKYLIGAVIIMIIVSLILSFIFSKRLTTGLKGIANATGALRNHQLDIQVKADSKVEEIDELAKGINELAASLKEGERLRKQFTSDLAHELRTPLTTLRSQLESIQDGIFYPTKERLDQCHHELMRLVRLVNEMEELHAAENPRIRLNLEQHNAKETIHSLYDRFQPMFKQKGINLKIKVDEDIQIRADRDRFIQIMTNLLNNALKFTESSGEVQVLVEQIGEGVYISVKDNGIGMTEEELNHIFERFYRGEKSRNRKTGGLGIGLSIVKALMDAHRGEIYVDSKKGRGTTVTIFFY</sequence>
<reference evidence="15" key="1">
    <citation type="submission" date="2010-12" db="EMBL/GenBank/DDBJ databases">
        <title>Complete sequence of Bacillus cellulosilyticus DSM 2522.</title>
        <authorList>
            <consortium name="US DOE Joint Genome Institute"/>
            <person name="Lucas S."/>
            <person name="Copeland A."/>
            <person name="Lapidus A."/>
            <person name="Cheng J.-F."/>
            <person name="Bruce D."/>
            <person name="Goodwin L."/>
            <person name="Pitluck S."/>
            <person name="Chertkov O."/>
            <person name="Detter J.C."/>
            <person name="Han C."/>
            <person name="Tapia R."/>
            <person name="Land M."/>
            <person name="Hauser L."/>
            <person name="Jeffries C."/>
            <person name="Kyrpides N."/>
            <person name="Ivanova N."/>
            <person name="Mikhailova N."/>
            <person name="Brumm P."/>
            <person name="Mead D."/>
            <person name="Woyke T."/>
        </authorList>
    </citation>
    <scope>NUCLEOTIDE SEQUENCE [LARGE SCALE GENOMIC DNA]</scope>
    <source>
        <strain evidence="15">DSM 2522</strain>
    </source>
</reference>
<dbReference type="Gene3D" id="3.30.565.10">
    <property type="entry name" value="Histidine kinase-like ATPase, C-terminal domain"/>
    <property type="match status" value="1"/>
</dbReference>
<evidence type="ECO:0000256" key="9">
    <source>
        <dbReference type="ARBA" id="ARBA00022840"/>
    </source>
</evidence>
<keyword evidence="4" id="KW-1003">Cell membrane</keyword>
<dbReference type="InterPro" id="IPR004358">
    <property type="entry name" value="Sig_transdc_His_kin-like_C"/>
</dbReference>
<dbReference type="AlphaFoldDB" id="E6TYW6"/>
<feature type="transmembrane region" description="Helical" evidence="12">
    <location>
        <begin position="12"/>
        <end position="32"/>
    </location>
</feature>
<keyword evidence="9" id="KW-0067">ATP-binding</keyword>
<dbReference type="HOGENOM" id="CLU_000445_89_6_9"/>
<dbReference type="SMART" id="SM00304">
    <property type="entry name" value="HAMP"/>
    <property type="match status" value="1"/>
</dbReference>
<comment type="catalytic activity">
    <reaction evidence="1">
        <text>ATP + protein L-histidine = ADP + protein N-phospho-L-histidine.</text>
        <dbReference type="EC" id="2.7.13.3"/>
    </reaction>
</comment>
<dbReference type="SUPFAM" id="SSF47384">
    <property type="entry name" value="Homodimeric domain of signal transducing histidine kinase"/>
    <property type="match status" value="1"/>
</dbReference>
<evidence type="ECO:0000256" key="7">
    <source>
        <dbReference type="ARBA" id="ARBA00022741"/>
    </source>
</evidence>
<keyword evidence="10" id="KW-0902">Two-component regulatory system</keyword>
<dbReference type="PANTHER" id="PTHR45453">
    <property type="entry name" value="PHOSPHATE REGULON SENSOR PROTEIN PHOR"/>
    <property type="match status" value="1"/>
</dbReference>
<dbReference type="InterPro" id="IPR003660">
    <property type="entry name" value="HAMP_dom"/>
</dbReference>
<dbReference type="Pfam" id="PF00512">
    <property type="entry name" value="HisKA"/>
    <property type="match status" value="1"/>
</dbReference>
<name>E6TYW6_EVAC2</name>
<dbReference type="EMBL" id="CP002394">
    <property type="protein sequence ID" value="ADU31301.1"/>
    <property type="molecule type" value="Genomic_DNA"/>
</dbReference>
<evidence type="ECO:0000256" key="5">
    <source>
        <dbReference type="ARBA" id="ARBA00022553"/>
    </source>
</evidence>
<dbReference type="STRING" id="649639.Bcell_3054"/>
<dbReference type="CDD" id="cd00075">
    <property type="entry name" value="HATPase"/>
    <property type="match status" value="1"/>
</dbReference>
<dbReference type="InterPro" id="IPR050351">
    <property type="entry name" value="BphY/WalK/GraS-like"/>
</dbReference>
<dbReference type="InterPro" id="IPR005467">
    <property type="entry name" value="His_kinase_dom"/>
</dbReference>
<evidence type="ECO:0000256" key="8">
    <source>
        <dbReference type="ARBA" id="ARBA00022777"/>
    </source>
</evidence>
<evidence type="ECO:0000256" key="3">
    <source>
        <dbReference type="ARBA" id="ARBA00012438"/>
    </source>
</evidence>
<keyword evidence="5" id="KW-0597">Phosphoprotein</keyword>
<evidence type="ECO:0000256" key="10">
    <source>
        <dbReference type="ARBA" id="ARBA00023012"/>
    </source>
</evidence>
<dbReference type="SMART" id="SM00388">
    <property type="entry name" value="HisKA"/>
    <property type="match status" value="1"/>
</dbReference>
<keyword evidence="11 12" id="KW-0472">Membrane</keyword>
<comment type="subcellular location">
    <subcellularLocation>
        <location evidence="2">Cell membrane</location>
        <topology evidence="2">Multi-pass membrane protein</topology>
    </subcellularLocation>
</comment>
<evidence type="ECO:0000256" key="1">
    <source>
        <dbReference type="ARBA" id="ARBA00000085"/>
    </source>
</evidence>
<dbReference type="PRINTS" id="PR00344">
    <property type="entry name" value="BCTRLSENSOR"/>
</dbReference>
<organism evidence="15 16">
    <name type="scientific">Evansella cellulosilytica (strain ATCC 21833 / DSM 2522 / FERM P-1141 / JCM 9156 / N-4)</name>
    <name type="common">Bacillus cellulosilyticus</name>
    <dbReference type="NCBI Taxonomy" id="649639"/>
    <lineage>
        <taxon>Bacteria</taxon>
        <taxon>Bacillati</taxon>
        <taxon>Bacillota</taxon>
        <taxon>Bacilli</taxon>
        <taxon>Bacillales</taxon>
        <taxon>Bacillaceae</taxon>
        <taxon>Evansella</taxon>
    </lineage>
</organism>
<evidence type="ECO:0000256" key="11">
    <source>
        <dbReference type="ARBA" id="ARBA00023136"/>
    </source>
</evidence>
<dbReference type="GO" id="GO:0004721">
    <property type="term" value="F:phosphoprotein phosphatase activity"/>
    <property type="evidence" value="ECO:0007669"/>
    <property type="project" value="TreeGrafter"/>
</dbReference>
<keyword evidence="7" id="KW-0547">Nucleotide-binding</keyword>
<keyword evidence="12" id="KW-1133">Transmembrane helix</keyword>
<proteinExistence type="predicted"/>
<protein>
    <recommendedName>
        <fullName evidence="3">histidine kinase</fullName>
        <ecNumber evidence="3">2.7.13.3</ecNumber>
    </recommendedName>
</protein>
<keyword evidence="8 15" id="KW-0418">Kinase</keyword>
<dbReference type="GO" id="GO:0005524">
    <property type="term" value="F:ATP binding"/>
    <property type="evidence" value="ECO:0007669"/>
    <property type="project" value="UniProtKB-KW"/>
</dbReference>
<dbReference type="CDD" id="cd00082">
    <property type="entry name" value="HisKA"/>
    <property type="match status" value="1"/>
</dbReference>
<dbReference type="GO" id="GO:0005886">
    <property type="term" value="C:plasma membrane"/>
    <property type="evidence" value="ECO:0007669"/>
    <property type="project" value="UniProtKB-SubCell"/>
</dbReference>
<dbReference type="PROSITE" id="PS50885">
    <property type="entry name" value="HAMP"/>
    <property type="match status" value="1"/>
</dbReference>
<dbReference type="Gene3D" id="1.10.287.130">
    <property type="match status" value="1"/>
</dbReference>
<dbReference type="FunFam" id="3.30.565.10:FF:000006">
    <property type="entry name" value="Sensor histidine kinase WalK"/>
    <property type="match status" value="1"/>
</dbReference>
<dbReference type="Pfam" id="PF00672">
    <property type="entry name" value="HAMP"/>
    <property type="match status" value="1"/>
</dbReference>
<dbReference type="PROSITE" id="PS50109">
    <property type="entry name" value="HIS_KIN"/>
    <property type="match status" value="1"/>
</dbReference>
<feature type="domain" description="HAMP" evidence="14">
    <location>
        <begin position="185"/>
        <end position="238"/>
    </location>
</feature>
<dbReference type="eggNOG" id="COG5002">
    <property type="taxonomic scope" value="Bacteria"/>
</dbReference>
<keyword evidence="12" id="KW-0812">Transmembrane</keyword>
<dbReference type="Pfam" id="PF02518">
    <property type="entry name" value="HATPase_c"/>
    <property type="match status" value="1"/>
</dbReference>
<dbReference type="PANTHER" id="PTHR45453:SF1">
    <property type="entry name" value="PHOSPHATE REGULON SENSOR PROTEIN PHOR"/>
    <property type="match status" value="1"/>
</dbReference>
<evidence type="ECO:0000256" key="4">
    <source>
        <dbReference type="ARBA" id="ARBA00022475"/>
    </source>
</evidence>
<dbReference type="InterPro" id="IPR036890">
    <property type="entry name" value="HATPase_C_sf"/>
</dbReference>
<feature type="domain" description="Histidine kinase" evidence="13">
    <location>
        <begin position="246"/>
        <end position="457"/>
    </location>
</feature>
<dbReference type="KEGG" id="bco:Bcell_3054"/>
<dbReference type="InterPro" id="IPR003661">
    <property type="entry name" value="HisK_dim/P_dom"/>
</dbReference>
<accession>E6TYW6</accession>
<evidence type="ECO:0000313" key="16">
    <source>
        <dbReference type="Proteomes" id="UP000001401"/>
    </source>
</evidence>
<evidence type="ECO:0000313" key="15">
    <source>
        <dbReference type="EMBL" id="ADU31301.1"/>
    </source>
</evidence>
<evidence type="ECO:0000256" key="6">
    <source>
        <dbReference type="ARBA" id="ARBA00022679"/>
    </source>
</evidence>
<keyword evidence="16" id="KW-1185">Reference proteome</keyword>
<dbReference type="InterPro" id="IPR003594">
    <property type="entry name" value="HATPase_dom"/>
</dbReference>
<evidence type="ECO:0000256" key="12">
    <source>
        <dbReference type="SAM" id="Phobius"/>
    </source>
</evidence>
<dbReference type="InterPro" id="IPR036097">
    <property type="entry name" value="HisK_dim/P_sf"/>
</dbReference>
<dbReference type="SMART" id="SM00387">
    <property type="entry name" value="HATPase_c"/>
    <property type="match status" value="1"/>
</dbReference>
<evidence type="ECO:0000259" key="13">
    <source>
        <dbReference type="PROSITE" id="PS50109"/>
    </source>
</evidence>
<keyword evidence="6" id="KW-0808">Transferase</keyword>
<dbReference type="Proteomes" id="UP000001401">
    <property type="component" value="Chromosome"/>
</dbReference>
<feature type="transmembrane region" description="Helical" evidence="12">
    <location>
        <begin position="164"/>
        <end position="183"/>
    </location>
</feature>
<dbReference type="OrthoDB" id="9813151at2"/>
<dbReference type="SUPFAM" id="SSF55874">
    <property type="entry name" value="ATPase domain of HSP90 chaperone/DNA topoisomerase II/histidine kinase"/>
    <property type="match status" value="1"/>
</dbReference>
<dbReference type="GO" id="GO:0000155">
    <property type="term" value="F:phosphorelay sensor kinase activity"/>
    <property type="evidence" value="ECO:0007669"/>
    <property type="project" value="InterPro"/>
</dbReference>